<dbReference type="InterPro" id="IPR000905">
    <property type="entry name" value="Gcp-like_dom"/>
</dbReference>
<feature type="domain" description="Gcp-like" evidence="1">
    <location>
        <begin position="56"/>
        <end position="168"/>
    </location>
</feature>
<dbReference type="KEGG" id="tme:Tmel_1000"/>
<reference evidence="2 3" key="1">
    <citation type="submission" date="2007-05" db="EMBL/GenBank/DDBJ databases">
        <title>Complete sequence of Thermosipho melanesiensis BI429.</title>
        <authorList>
            <consortium name="US DOE Joint Genome Institute"/>
            <person name="Copeland A."/>
            <person name="Lucas S."/>
            <person name="Lapidus A."/>
            <person name="Barry K."/>
            <person name="Glavina del Rio T."/>
            <person name="Dalin E."/>
            <person name="Tice H."/>
            <person name="Pitluck S."/>
            <person name="Chertkov O."/>
            <person name="Brettin T."/>
            <person name="Bruce D."/>
            <person name="Detter J.C."/>
            <person name="Han C."/>
            <person name="Schmutz J."/>
            <person name="Larimer F."/>
            <person name="Land M."/>
            <person name="Hauser L."/>
            <person name="Kyrpides N."/>
            <person name="Mikhailova N."/>
            <person name="Nelson K."/>
            <person name="Gogarten J.P."/>
            <person name="Noll K."/>
            <person name="Richardson P."/>
        </authorList>
    </citation>
    <scope>NUCLEOTIDE SEQUENCE [LARGE SCALE GENOMIC DNA]</scope>
    <source>
        <strain evidence="3">DSM 12029 / CIP 104789 / BI429</strain>
    </source>
</reference>
<dbReference type="NCBIfam" id="TIGR03725">
    <property type="entry name" value="T6A_YeaZ"/>
    <property type="match status" value="1"/>
</dbReference>
<accession>A6LLR0</accession>
<dbReference type="Proteomes" id="UP000001110">
    <property type="component" value="Chromosome"/>
</dbReference>
<dbReference type="AlphaFoldDB" id="A6LLR0"/>
<keyword evidence="2" id="KW-0378">Hydrolase</keyword>
<name>A6LLR0_THEM4</name>
<dbReference type="GO" id="GO:0002949">
    <property type="term" value="P:tRNA threonylcarbamoyladenosine modification"/>
    <property type="evidence" value="ECO:0007669"/>
    <property type="project" value="InterPro"/>
</dbReference>
<dbReference type="SUPFAM" id="SSF53067">
    <property type="entry name" value="Actin-like ATPase domain"/>
    <property type="match status" value="2"/>
</dbReference>
<dbReference type="HOGENOM" id="CLU_064886_0_0_0"/>
<dbReference type="Pfam" id="PF00814">
    <property type="entry name" value="TsaD"/>
    <property type="match status" value="1"/>
</dbReference>
<dbReference type="InterPro" id="IPR043129">
    <property type="entry name" value="ATPase_NBD"/>
</dbReference>
<dbReference type="eggNOG" id="COG1214">
    <property type="taxonomic scope" value="Bacteria"/>
</dbReference>
<protein>
    <submittedName>
        <fullName evidence="2">Peptidase M22, glycoprotease</fullName>
    </submittedName>
</protein>
<dbReference type="Gene3D" id="3.30.420.40">
    <property type="match status" value="1"/>
</dbReference>
<evidence type="ECO:0000259" key="1">
    <source>
        <dbReference type="Pfam" id="PF00814"/>
    </source>
</evidence>
<gene>
    <name evidence="2" type="ordered locus">Tmel_1000</name>
</gene>
<organism evidence="2 3">
    <name type="scientific">Thermosipho melanesiensis (strain DSM 12029 / CIP 104789 / BI429)</name>
    <dbReference type="NCBI Taxonomy" id="391009"/>
    <lineage>
        <taxon>Bacteria</taxon>
        <taxon>Thermotogati</taxon>
        <taxon>Thermotogota</taxon>
        <taxon>Thermotogae</taxon>
        <taxon>Thermotogales</taxon>
        <taxon>Fervidobacteriaceae</taxon>
        <taxon>Thermosipho</taxon>
    </lineage>
</organism>
<dbReference type="GO" id="GO:0008233">
    <property type="term" value="F:peptidase activity"/>
    <property type="evidence" value="ECO:0007669"/>
    <property type="project" value="UniProtKB-KW"/>
</dbReference>
<dbReference type="Gene3D" id="3.30.420.200">
    <property type="match status" value="1"/>
</dbReference>
<proteinExistence type="predicted"/>
<dbReference type="STRING" id="391009.Tmel_1000"/>
<evidence type="ECO:0000313" key="3">
    <source>
        <dbReference type="Proteomes" id="UP000001110"/>
    </source>
</evidence>
<dbReference type="InterPro" id="IPR022496">
    <property type="entry name" value="T6A_TsaB"/>
</dbReference>
<dbReference type="EMBL" id="CP000716">
    <property type="protein sequence ID" value="ABR30861.1"/>
    <property type="molecule type" value="Genomic_DNA"/>
</dbReference>
<evidence type="ECO:0000313" key="2">
    <source>
        <dbReference type="EMBL" id="ABR30861.1"/>
    </source>
</evidence>
<sequence>MRKKYSRKGVFFNISVIKLKKGGKYMNIFAIDTSTPQIAVFYKTLDKLLTYSFMSKEKHTKNISALIKTLKEEINFEEIDVVGIGIGPGSLTGLRIGISFALGLGIDKKIVTVPSTKLIAANLLYCGKDIVVVRKARSGYVYGAVYTENLETKVPPFVEEIEKFKQKLEGDYFLIGDAAEFFGEKLPDVFDYPVPKMLGMFVEEEIKKKNFVDKVEPLYIQKSIAEINFEKRQRKDG</sequence>
<dbReference type="GO" id="GO:0006508">
    <property type="term" value="P:proteolysis"/>
    <property type="evidence" value="ECO:0007669"/>
    <property type="project" value="UniProtKB-KW"/>
</dbReference>
<reference evidence="2 3" key="2">
    <citation type="journal article" date="2009" name="Proc. Natl. Acad. Sci. U.S.A.">
        <title>On the chimeric nature, thermophilic origin, and phylogenetic placement of the Thermotogales.</title>
        <authorList>
            <person name="Zhaxybayeva O."/>
            <person name="Swithers K.S."/>
            <person name="Lapierre P."/>
            <person name="Fournier G.P."/>
            <person name="Bickhart D.M."/>
            <person name="DeBoy R.T."/>
            <person name="Nelson K.E."/>
            <person name="Nesbo C.L."/>
            <person name="Doolittle W.F."/>
            <person name="Gogarten J.P."/>
            <person name="Noll K.M."/>
        </authorList>
    </citation>
    <scope>NUCLEOTIDE SEQUENCE [LARGE SCALE GENOMIC DNA]</scope>
    <source>
        <strain evidence="3">DSM 12029 / CIP 104789 / BI429</strain>
    </source>
</reference>
<keyword evidence="2" id="KW-0645">Protease</keyword>